<reference evidence="12 13" key="1">
    <citation type="submission" date="2019-11" db="EMBL/GenBank/DDBJ databases">
        <title>Novel Deefgea species.</title>
        <authorList>
            <person name="Han J.-H."/>
        </authorList>
    </citation>
    <scope>NUCLEOTIDE SEQUENCE [LARGE SCALE GENOMIC DNA]</scope>
    <source>
        <strain evidence="12 13">LMG 24817</strain>
    </source>
</reference>
<evidence type="ECO:0000256" key="7">
    <source>
        <dbReference type="ARBA" id="ARBA00022989"/>
    </source>
</evidence>
<keyword evidence="7 10" id="KW-1133">Transmembrane helix</keyword>
<feature type="topological domain" description="Cytoplasmic" evidence="10">
    <location>
        <begin position="1"/>
        <end position="7"/>
    </location>
</feature>
<dbReference type="PANTHER" id="PTHR34128:SF2">
    <property type="entry name" value="CYTOCHROME C-TYPE BIOGENESIS PROTEIN CCME HOMOLOG, MITOCHONDRIAL"/>
    <property type="match status" value="1"/>
</dbReference>
<feature type="binding site" description="axial binding residue" evidence="10">
    <location>
        <position position="126"/>
    </location>
    <ligand>
        <name>heme</name>
        <dbReference type="ChEBI" id="CHEBI:30413"/>
    </ligand>
    <ligandPart>
        <name>Fe</name>
        <dbReference type="ChEBI" id="CHEBI:18248"/>
    </ligandPart>
</feature>
<feature type="topological domain" description="Extracellular" evidence="10">
    <location>
        <begin position="29"/>
        <end position="149"/>
    </location>
</feature>
<feature type="binding site" description="covalent" evidence="10">
    <location>
        <position position="122"/>
    </location>
    <ligand>
        <name>heme</name>
        <dbReference type="ChEBI" id="CHEBI:30413"/>
    </ligand>
</feature>
<dbReference type="PANTHER" id="PTHR34128">
    <property type="entry name" value="CYTOCHROME C-TYPE BIOGENESIS PROTEIN CCME HOMOLOG, MITOCHONDRIAL"/>
    <property type="match status" value="1"/>
</dbReference>
<dbReference type="Gene3D" id="2.40.50.140">
    <property type="entry name" value="Nucleic acid-binding proteins"/>
    <property type="match status" value="1"/>
</dbReference>
<dbReference type="HAMAP" id="MF_01959">
    <property type="entry name" value="CcmE"/>
    <property type="match status" value="1"/>
</dbReference>
<dbReference type="NCBIfam" id="NF009727">
    <property type="entry name" value="PRK13254.1-1"/>
    <property type="match status" value="1"/>
</dbReference>
<protein>
    <recommendedName>
        <fullName evidence="10">Cytochrome c-type biogenesis protein CcmE</fullName>
    </recommendedName>
    <alternativeName>
        <fullName evidence="10">Cytochrome c maturation protein E</fullName>
    </alternativeName>
    <alternativeName>
        <fullName evidence="10">Heme chaperone CcmE</fullName>
    </alternativeName>
</protein>
<keyword evidence="3 10" id="KW-0812">Transmembrane</keyword>
<dbReference type="Pfam" id="PF03100">
    <property type="entry name" value="CcmE"/>
    <property type="match status" value="1"/>
</dbReference>
<keyword evidence="10" id="KW-1003">Cell membrane</keyword>
<evidence type="ECO:0000256" key="10">
    <source>
        <dbReference type="HAMAP-Rule" id="MF_01959"/>
    </source>
</evidence>
<comment type="function">
    <text evidence="10">Heme chaperone required for the biogenesis of c-type cytochromes. Transiently binds heme delivered by CcmC and transfers the heme to apo-cytochromes in a process facilitated by CcmF and CcmH.</text>
</comment>
<evidence type="ECO:0000256" key="3">
    <source>
        <dbReference type="ARBA" id="ARBA00022692"/>
    </source>
</evidence>
<evidence type="ECO:0000256" key="4">
    <source>
        <dbReference type="ARBA" id="ARBA00022723"/>
    </source>
</evidence>
<dbReference type="SUPFAM" id="SSF82093">
    <property type="entry name" value="Heme chaperone CcmE"/>
    <property type="match status" value="1"/>
</dbReference>
<evidence type="ECO:0000256" key="9">
    <source>
        <dbReference type="ARBA" id="ARBA00023136"/>
    </source>
</evidence>
<keyword evidence="5 10" id="KW-0201">Cytochrome c-type biogenesis</keyword>
<dbReference type="NCBIfam" id="NF009731">
    <property type="entry name" value="PRK13254.1-5"/>
    <property type="match status" value="1"/>
</dbReference>
<evidence type="ECO:0000256" key="1">
    <source>
        <dbReference type="ARBA" id="ARBA00004370"/>
    </source>
</evidence>
<evidence type="ECO:0000256" key="11">
    <source>
        <dbReference type="SAM" id="MobiDB-lite"/>
    </source>
</evidence>
<dbReference type="EMBL" id="WOFE01000003">
    <property type="protein sequence ID" value="MBM5571695.1"/>
    <property type="molecule type" value="Genomic_DNA"/>
</dbReference>
<comment type="subcellular location">
    <subcellularLocation>
        <location evidence="10">Cell membrane</location>
        <topology evidence="10">Single-pass type II membrane protein</topology>
    </subcellularLocation>
    <subcellularLocation>
        <location evidence="1">Membrane</location>
    </subcellularLocation>
</comment>
<keyword evidence="8 10" id="KW-0408">Iron</keyword>
<evidence type="ECO:0000313" key="13">
    <source>
        <dbReference type="Proteomes" id="UP001195660"/>
    </source>
</evidence>
<organism evidence="12 13">
    <name type="scientific">Deefgea chitinilytica</name>
    <dbReference type="NCBI Taxonomy" id="570276"/>
    <lineage>
        <taxon>Bacteria</taxon>
        <taxon>Pseudomonadati</taxon>
        <taxon>Pseudomonadota</taxon>
        <taxon>Betaproteobacteria</taxon>
        <taxon>Neisseriales</taxon>
        <taxon>Chitinibacteraceae</taxon>
        <taxon>Deefgea</taxon>
    </lineage>
</organism>
<dbReference type="InterPro" id="IPR036127">
    <property type="entry name" value="CcmE-like_sf"/>
</dbReference>
<evidence type="ECO:0000256" key="6">
    <source>
        <dbReference type="ARBA" id="ARBA00022968"/>
    </source>
</evidence>
<comment type="caution">
    <text evidence="12">The sequence shown here is derived from an EMBL/GenBank/DDBJ whole genome shotgun (WGS) entry which is preliminary data.</text>
</comment>
<accession>A0ABS2CC15</accession>
<keyword evidence="9 10" id="KW-0472">Membrane</keyword>
<evidence type="ECO:0000313" key="12">
    <source>
        <dbReference type="EMBL" id="MBM5571695.1"/>
    </source>
</evidence>
<comment type="similarity">
    <text evidence="10">Belongs to the CcmE/CycJ family.</text>
</comment>
<dbReference type="InterPro" id="IPR012340">
    <property type="entry name" value="NA-bd_OB-fold"/>
</dbReference>
<keyword evidence="13" id="KW-1185">Reference proteome</keyword>
<keyword evidence="6 10" id="KW-0735">Signal-anchor</keyword>
<evidence type="ECO:0000256" key="8">
    <source>
        <dbReference type="ARBA" id="ARBA00023004"/>
    </source>
</evidence>
<gene>
    <name evidence="10 12" type="primary">ccmE</name>
    <name evidence="10" type="synonym">cycJ</name>
    <name evidence="12" type="ORF">GM173_08895</name>
</gene>
<keyword evidence="4 10" id="KW-0479">Metal-binding</keyword>
<feature type="region of interest" description="Disordered" evidence="11">
    <location>
        <begin position="126"/>
        <end position="149"/>
    </location>
</feature>
<proteinExistence type="inferred from homology"/>
<name>A0ABS2CC15_9NEIS</name>
<dbReference type="InterPro" id="IPR004329">
    <property type="entry name" value="CcmE"/>
</dbReference>
<sequence length="149" mass="16421">MTPRRKRAAWIIGALIALALVTFFVVNAFRQNLVFFYTPTQVAAGEAPQGRAFRIGGMVVDKSLVRATDGVTIQFTVTDTDKTIPVQYRGILPDLFKEGKGVVAEGRWENGVFTASEVLAKHDENYMPPEAQDAVNKAHQKAAAKKEQQ</sequence>
<dbReference type="Proteomes" id="UP001195660">
    <property type="component" value="Unassembled WGS sequence"/>
</dbReference>
<dbReference type="NCBIfam" id="NF009729">
    <property type="entry name" value="PRK13254.1-3"/>
    <property type="match status" value="1"/>
</dbReference>
<evidence type="ECO:0000256" key="2">
    <source>
        <dbReference type="ARBA" id="ARBA00022617"/>
    </source>
</evidence>
<evidence type="ECO:0000256" key="5">
    <source>
        <dbReference type="ARBA" id="ARBA00022748"/>
    </source>
</evidence>
<dbReference type="RefSeq" id="WP_203571027.1">
    <property type="nucleotide sequence ID" value="NZ_WOFE01000003.1"/>
</dbReference>
<keyword evidence="2 10" id="KW-0349">Heme</keyword>